<evidence type="ECO:0000256" key="1">
    <source>
        <dbReference type="SAM" id="MobiDB-lite"/>
    </source>
</evidence>
<dbReference type="EMBL" id="VDMD01000061">
    <property type="protein sequence ID" value="TRM56702.1"/>
    <property type="molecule type" value="Genomic_DNA"/>
</dbReference>
<protein>
    <submittedName>
        <fullName evidence="2">Uncharacterized protein</fullName>
    </submittedName>
</protein>
<sequence length="312" mass="35259">MDDLCAPRRFGVLRIEDLVKTGHFTAPKERRCGKPVKEMKLPMYKAEVINALRGRVNIPQAVVPTVTILTRASAKSTPSTEAHKQQNRLLHRDEVKFRPRDRQSLRDEIIATARHPYYTPLPPSSPMILSTNARPKRPEAVALDMARAALSTGPQSVELMERKLRLMRHTISDRLTIHEANARGTVPRLGCPKAESKNIDLRRTYQERRLRVALGLEVSRPASVMVQDPIVLPERSHGQPMSAAMKAKRDEPKPNSTKLRSRQDACAFTPLTKPKTERRKPKVEDRVAVKVLQPSRVRNNAVPHVASTSNRF</sequence>
<reference evidence="2 3" key="1">
    <citation type="journal article" date="2019" name="New Phytol.">
        <title>Comparative genomics reveals unique wood-decay strategies and fruiting body development in the Schizophyllaceae.</title>
        <authorList>
            <person name="Almasi E."/>
            <person name="Sahu N."/>
            <person name="Krizsan K."/>
            <person name="Balint B."/>
            <person name="Kovacs G.M."/>
            <person name="Kiss B."/>
            <person name="Cseklye J."/>
            <person name="Drula E."/>
            <person name="Henrissat B."/>
            <person name="Nagy I."/>
            <person name="Chovatia M."/>
            <person name="Adam C."/>
            <person name="LaButti K."/>
            <person name="Lipzen A."/>
            <person name="Riley R."/>
            <person name="Grigoriev I.V."/>
            <person name="Nagy L.G."/>
        </authorList>
    </citation>
    <scope>NUCLEOTIDE SEQUENCE [LARGE SCALE GENOMIC DNA]</scope>
    <source>
        <strain evidence="2 3">NL-1724</strain>
    </source>
</reference>
<comment type="caution">
    <text evidence="2">The sequence shown here is derived from an EMBL/GenBank/DDBJ whole genome shotgun (WGS) entry which is preliminary data.</text>
</comment>
<gene>
    <name evidence="2" type="ORF">BD626DRAFT_575347</name>
</gene>
<feature type="region of interest" description="Disordered" evidence="1">
    <location>
        <begin position="235"/>
        <end position="286"/>
    </location>
</feature>
<dbReference type="Proteomes" id="UP000320762">
    <property type="component" value="Unassembled WGS sequence"/>
</dbReference>
<evidence type="ECO:0000313" key="2">
    <source>
        <dbReference type="EMBL" id="TRM56702.1"/>
    </source>
</evidence>
<evidence type="ECO:0000313" key="3">
    <source>
        <dbReference type="Proteomes" id="UP000320762"/>
    </source>
</evidence>
<proteinExistence type="predicted"/>
<keyword evidence="3" id="KW-1185">Reference proteome</keyword>
<name>A0A550BVX0_9AGAR</name>
<organism evidence="2 3">
    <name type="scientific">Schizophyllum amplum</name>
    <dbReference type="NCBI Taxonomy" id="97359"/>
    <lineage>
        <taxon>Eukaryota</taxon>
        <taxon>Fungi</taxon>
        <taxon>Dikarya</taxon>
        <taxon>Basidiomycota</taxon>
        <taxon>Agaricomycotina</taxon>
        <taxon>Agaricomycetes</taxon>
        <taxon>Agaricomycetidae</taxon>
        <taxon>Agaricales</taxon>
        <taxon>Schizophyllaceae</taxon>
        <taxon>Schizophyllum</taxon>
    </lineage>
</organism>
<accession>A0A550BVX0</accession>
<dbReference type="AlphaFoldDB" id="A0A550BVX0"/>